<dbReference type="InterPro" id="IPR000073">
    <property type="entry name" value="AB_hydrolase_1"/>
</dbReference>
<keyword evidence="3" id="KW-1185">Reference proteome</keyword>
<reference evidence="2" key="1">
    <citation type="submission" date="2021-06" db="EMBL/GenBank/DDBJ databases">
        <title>Sequencing of actinobacteria type strains.</title>
        <authorList>
            <person name="Nguyen G.-S."/>
            <person name="Wentzel A."/>
        </authorList>
    </citation>
    <scope>NUCLEOTIDE SEQUENCE</scope>
    <source>
        <strain evidence="2">P38-E01</strain>
    </source>
</reference>
<dbReference type="GO" id="GO:0016787">
    <property type="term" value="F:hydrolase activity"/>
    <property type="evidence" value="ECO:0007669"/>
    <property type="project" value="UniProtKB-KW"/>
</dbReference>
<dbReference type="RefSeq" id="WP_211040604.1">
    <property type="nucleotide sequence ID" value="NZ_JAELVF020000001.1"/>
</dbReference>
<sequence>MLRQHCASANAEHRALLLHGLGSSTRSWDTFLAHRPPSLEVWTAALPWRAGGPQAVPEADETDWIRESIRQIPGGPDIVVAHSYASVLLLTLLAETVARGADPREEFGISGAVLVSPFFREQTDDFSWAELPAFLDRLRLGAGEGIRLLSRKPLDSDLLSEMAEHSCAQLGPHWVVRYLNTYLRTPFLPVELVGLPVQIVIGDRDPIAPPTEGELLAGRLGNASIERIEGSGHTPMAEHPERFSLAVQQFLTTLSAGHTPAAVN</sequence>
<organism evidence="2 3">
    <name type="scientific">Streptomyces tardus</name>
    <dbReference type="NCBI Taxonomy" id="2780544"/>
    <lineage>
        <taxon>Bacteria</taxon>
        <taxon>Bacillati</taxon>
        <taxon>Actinomycetota</taxon>
        <taxon>Actinomycetes</taxon>
        <taxon>Kitasatosporales</taxon>
        <taxon>Streptomycetaceae</taxon>
        <taxon>Streptomyces</taxon>
    </lineage>
</organism>
<feature type="domain" description="AB hydrolase-1" evidence="1">
    <location>
        <begin position="16"/>
        <end position="243"/>
    </location>
</feature>
<evidence type="ECO:0000313" key="2">
    <source>
        <dbReference type="EMBL" id="MBU7597306.1"/>
    </source>
</evidence>
<keyword evidence="2" id="KW-0378">Hydrolase</keyword>
<dbReference type="EMBL" id="JAELVF020000001">
    <property type="protein sequence ID" value="MBU7597306.1"/>
    <property type="molecule type" value="Genomic_DNA"/>
</dbReference>
<dbReference type="Pfam" id="PF12697">
    <property type="entry name" value="Abhydrolase_6"/>
    <property type="match status" value="1"/>
</dbReference>
<dbReference type="PANTHER" id="PTHR43689">
    <property type="entry name" value="HYDROLASE"/>
    <property type="match status" value="1"/>
</dbReference>
<dbReference type="InterPro" id="IPR029058">
    <property type="entry name" value="AB_hydrolase_fold"/>
</dbReference>
<dbReference type="SUPFAM" id="SSF53474">
    <property type="entry name" value="alpha/beta-Hydrolases"/>
    <property type="match status" value="1"/>
</dbReference>
<proteinExistence type="predicted"/>
<name>A0A949N7B5_9ACTN</name>
<protein>
    <submittedName>
        <fullName evidence="2">Alpha/beta hydrolase</fullName>
    </submittedName>
</protein>
<evidence type="ECO:0000313" key="3">
    <source>
        <dbReference type="Proteomes" id="UP000694501"/>
    </source>
</evidence>
<gene>
    <name evidence="2" type="ORF">JGS22_006565</name>
</gene>
<dbReference type="Gene3D" id="3.40.50.1820">
    <property type="entry name" value="alpha/beta hydrolase"/>
    <property type="match status" value="1"/>
</dbReference>
<accession>A0A949N7B5</accession>
<dbReference type="Proteomes" id="UP000694501">
    <property type="component" value="Unassembled WGS sequence"/>
</dbReference>
<evidence type="ECO:0000259" key="1">
    <source>
        <dbReference type="Pfam" id="PF12697"/>
    </source>
</evidence>
<comment type="caution">
    <text evidence="2">The sequence shown here is derived from an EMBL/GenBank/DDBJ whole genome shotgun (WGS) entry which is preliminary data.</text>
</comment>
<dbReference type="PANTHER" id="PTHR43689:SF8">
    <property type="entry name" value="ALPHA_BETA-HYDROLASES SUPERFAMILY PROTEIN"/>
    <property type="match status" value="1"/>
</dbReference>
<dbReference type="AlphaFoldDB" id="A0A949N7B5"/>